<feature type="compositionally biased region" description="Polar residues" evidence="1">
    <location>
        <begin position="614"/>
        <end position="628"/>
    </location>
</feature>
<reference evidence="2" key="2">
    <citation type="submission" date="2022-01" db="EMBL/GenBank/DDBJ databases">
        <authorList>
            <person name="Yamashiro T."/>
            <person name="Shiraishi A."/>
            <person name="Satake H."/>
            <person name="Nakayama K."/>
        </authorList>
    </citation>
    <scope>NUCLEOTIDE SEQUENCE</scope>
</reference>
<keyword evidence="3" id="KW-1185">Reference proteome</keyword>
<dbReference type="EMBL" id="BQNB010009024">
    <property type="protein sequence ID" value="GJS57675.1"/>
    <property type="molecule type" value="Genomic_DNA"/>
</dbReference>
<feature type="region of interest" description="Disordered" evidence="1">
    <location>
        <begin position="494"/>
        <end position="628"/>
    </location>
</feature>
<feature type="compositionally biased region" description="Polar residues" evidence="1">
    <location>
        <begin position="209"/>
        <end position="221"/>
    </location>
</feature>
<reference evidence="2" key="1">
    <citation type="journal article" date="2022" name="Int. J. Mol. Sci.">
        <title>Draft Genome of Tanacetum Coccineum: Genomic Comparison of Closely Related Tanacetum-Family Plants.</title>
        <authorList>
            <person name="Yamashiro T."/>
            <person name="Shiraishi A."/>
            <person name="Nakayama K."/>
            <person name="Satake H."/>
        </authorList>
    </citation>
    <scope>NUCLEOTIDE SEQUENCE</scope>
</reference>
<evidence type="ECO:0000313" key="2">
    <source>
        <dbReference type="EMBL" id="GJS57675.1"/>
    </source>
</evidence>
<feature type="compositionally biased region" description="Polar residues" evidence="1">
    <location>
        <begin position="464"/>
        <end position="475"/>
    </location>
</feature>
<feature type="compositionally biased region" description="Polar residues" evidence="1">
    <location>
        <begin position="378"/>
        <end position="423"/>
    </location>
</feature>
<feature type="region of interest" description="Disordered" evidence="1">
    <location>
        <begin position="153"/>
        <end position="249"/>
    </location>
</feature>
<feature type="region of interest" description="Disordered" evidence="1">
    <location>
        <begin position="368"/>
        <end position="430"/>
    </location>
</feature>
<evidence type="ECO:0000256" key="1">
    <source>
        <dbReference type="SAM" id="MobiDB-lite"/>
    </source>
</evidence>
<organism evidence="2 3">
    <name type="scientific">Tanacetum coccineum</name>
    <dbReference type="NCBI Taxonomy" id="301880"/>
    <lineage>
        <taxon>Eukaryota</taxon>
        <taxon>Viridiplantae</taxon>
        <taxon>Streptophyta</taxon>
        <taxon>Embryophyta</taxon>
        <taxon>Tracheophyta</taxon>
        <taxon>Spermatophyta</taxon>
        <taxon>Magnoliopsida</taxon>
        <taxon>eudicotyledons</taxon>
        <taxon>Gunneridae</taxon>
        <taxon>Pentapetalae</taxon>
        <taxon>asterids</taxon>
        <taxon>campanulids</taxon>
        <taxon>Asterales</taxon>
        <taxon>Asteraceae</taxon>
        <taxon>Asteroideae</taxon>
        <taxon>Anthemideae</taxon>
        <taxon>Anthemidinae</taxon>
        <taxon>Tanacetum</taxon>
    </lineage>
</organism>
<dbReference type="Proteomes" id="UP001151760">
    <property type="component" value="Unassembled WGS sequence"/>
</dbReference>
<sequence>MTDSNNYFTLEAMVLSIRTGGDANHKFLRSVTTKHESNLAMTLRTKTQMLDIPYPKAALNKFSGFILGPTVLAQSFYFFNHYSRKEALAGFADEVIYSSLPNNQEDWTEDSVGKPLYSRFIKTNDFKGVPHPLSGDYTPTPQEEIDESLYVYGKKGPQEPEPSVSDDRSNEYSTCQSNDSAGSIGTSTEHSVDPESEISRVPQEVYVSTPITTNEKGVSTPKSKEVEPSCVSHIKTPSQPIKDQETPKANRKNWNAMMERELGEGYSFTKKKCFVCGSLSHLIKDCDYYEKKMAREAEVKKQRVFNTGNMVAKPVWTNTDRINHANQFVPRSVQLNTGRTNINSVRPNINTGRTNINSVRPRVNTVNSNVNTVRSRQPVPTRTSNSFGPKRSQGNWGSAVKTSAGTSEVTNNAGTSQTPNANASEEKDEDAELIVVSSAVKIIVEKVKTRKSSTNSKKEEILSEPQQENEASSTDTSEDNPKIIAFRGELEEIAQKHLGTVPDNNSTNTLSVNSGSEPVNTSELDPDDTPMPELEIFHNFSKSAGQEALSVTQSQPSSSVVPPTPPTTQPIPSEATTIPPLSQPAPPTPIAETTLASPSPSPSPAHEPMEHTFEQPSSDQQPPTPRQEATISQLMTRIDDLEKQLKETKQTFGKAILTLVERVKTLEVALKRKTKRVLLSDSEEEETEAQGRKTHDLDPLVSLVQELVTPSKTVNASGEEQVEDISPTTLEAAAILTKVHTRTSESVDQRKDDTIEGRVHKRICCTGLDFKEVNTTDSNKISVPSPDNVKRRITLIMTEEEETQASRKTKEQIPIQEEQDLAEAIIFNCFRKIFGKGRSGQTHLKLNLDTEKIWDTIKAKLEANARIARRVSLEKDLTVEDYQK</sequence>
<accession>A0ABQ4WXV4</accession>
<feature type="compositionally biased region" description="Low complexity" evidence="1">
    <location>
        <begin position="550"/>
        <end position="561"/>
    </location>
</feature>
<proteinExistence type="predicted"/>
<feature type="compositionally biased region" description="Polar residues" evidence="1">
    <location>
        <begin position="502"/>
        <end position="523"/>
    </location>
</feature>
<gene>
    <name evidence="2" type="ORF">Tco_0652459</name>
</gene>
<comment type="caution">
    <text evidence="2">The sequence shown here is derived from an EMBL/GenBank/DDBJ whole genome shotgun (WGS) entry which is preliminary data.</text>
</comment>
<name>A0ABQ4WXV4_9ASTR</name>
<feature type="region of interest" description="Disordered" evidence="1">
    <location>
        <begin position="448"/>
        <end position="482"/>
    </location>
</feature>
<protein>
    <recommendedName>
        <fullName evidence="4">CCHC-type domain-containing protein</fullName>
    </recommendedName>
</protein>
<feature type="compositionally biased region" description="Polar residues" evidence="1">
    <location>
        <begin position="171"/>
        <end position="189"/>
    </location>
</feature>
<evidence type="ECO:0008006" key="4">
    <source>
        <dbReference type="Google" id="ProtNLM"/>
    </source>
</evidence>
<evidence type="ECO:0000313" key="3">
    <source>
        <dbReference type="Proteomes" id="UP001151760"/>
    </source>
</evidence>